<feature type="transmembrane region" description="Helical" evidence="5">
    <location>
        <begin position="122"/>
        <end position="142"/>
    </location>
</feature>
<dbReference type="PIRSF" id="PIRSF006060">
    <property type="entry name" value="AA_transporter"/>
    <property type="match status" value="1"/>
</dbReference>
<evidence type="ECO:0000256" key="1">
    <source>
        <dbReference type="ARBA" id="ARBA00004141"/>
    </source>
</evidence>
<comment type="caution">
    <text evidence="6">The sequence shown here is derived from an EMBL/GenBank/DDBJ whole genome shotgun (WGS) entry which is preliminary data.</text>
</comment>
<evidence type="ECO:0000313" key="7">
    <source>
        <dbReference type="Proteomes" id="UP000051931"/>
    </source>
</evidence>
<gene>
    <name evidence="6" type="ORF">FC23_GL000074</name>
</gene>
<feature type="transmembrane region" description="Helical" evidence="5">
    <location>
        <begin position="327"/>
        <end position="348"/>
    </location>
</feature>
<evidence type="ECO:0000256" key="3">
    <source>
        <dbReference type="ARBA" id="ARBA00022989"/>
    </source>
</evidence>
<dbReference type="Gene3D" id="1.20.1740.10">
    <property type="entry name" value="Amino acid/polyamine transporter I"/>
    <property type="match status" value="1"/>
</dbReference>
<feature type="transmembrane region" description="Helical" evidence="5">
    <location>
        <begin position="412"/>
        <end position="431"/>
    </location>
</feature>
<evidence type="ECO:0000313" key="6">
    <source>
        <dbReference type="EMBL" id="KRL63827.1"/>
    </source>
</evidence>
<feature type="transmembrane region" description="Helical" evidence="5">
    <location>
        <begin position="44"/>
        <end position="64"/>
    </location>
</feature>
<dbReference type="Pfam" id="PF13520">
    <property type="entry name" value="AA_permease_2"/>
    <property type="match status" value="1"/>
</dbReference>
<reference evidence="6 7" key="1">
    <citation type="journal article" date="2015" name="Genome Announc.">
        <title>Expanding the biotechnology potential of lactobacilli through comparative genomics of 213 strains and associated genera.</title>
        <authorList>
            <person name="Sun Z."/>
            <person name="Harris H.M."/>
            <person name="McCann A."/>
            <person name="Guo C."/>
            <person name="Argimon S."/>
            <person name="Zhang W."/>
            <person name="Yang X."/>
            <person name="Jeffery I.B."/>
            <person name="Cooney J.C."/>
            <person name="Kagawa T.F."/>
            <person name="Liu W."/>
            <person name="Song Y."/>
            <person name="Salvetti E."/>
            <person name="Wrobel A."/>
            <person name="Rasinkangas P."/>
            <person name="Parkhill J."/>
            <person name="Rea M.C."/>
            <person name="O'Sullivan O."/>
            <person name="Ritari J."/>
            <person name="Douillard F.P."/>
            <person name="Paul Ross R."/>
            <person name="Yang R."/>
            <person name="Briner A.E."/>
            <person name="Felis G.E."/>
            <person name="de Vos W.M."/>
            <person name="Barrangou R."/>
            <person name="Klaenhammer T.R."/>
            <person name="Caufield P.W."/>
            <person name="Cui Y."/>
            <person name="Zhang H."/>
            <person name="O'Toole P.W."/>
        </authorList>
    </citation>
    <scope>NUCLEOTIDE SEQUENCE [LARGE SCALE GENOMIC DNA]</scope>
    <source>
        <strain evidence="6 7">DSM 15354</strain>
    </source>
</reference>
<dbReference type="EMBL" id="AZFB01000001">
    <property type="protein sequence ID" value="KRL63827.1"/>
    <property type="molecule type" value="Genomic_DNA"/>
</dbReference>
<dbReference type="PANTHER" id="PTHR11785">
    <property type="entry name" value="AMINO ACID TRANSPORTER"/>
    <property type="match status" value="1"/>
</dbReference>
<keyword evidence="7" id="KW-1185">Reference proteome</keyword>
<dbReference type="AlphaFoldDB" id="A0A0R1SCS5"/>
<dbReference type="STRING" id="1122152.GCA_000425905_00612"/>
<name>A0A0R1SCS5_9LACO</name>
<feature type="transmembrane region" description="Helical" evidence="5">
    <location>
        <begin position="12"/>
        <end position="32"/>
    </location>
</feature>
<dbReference type="GO" id="GO:0015179">
    <property type="term" value="F:L-amino acid transmembrane transporter activity"/>
    <property type="evidence" value="ECO:0007669"/>
    <property type="project" value="TreeGrafter"/>
</dbReference>
<keyword evidence="2 5" id="KW-0812">Transmembrane</keyword>
<dbReference type="Proteomes" id="UP000051931">
    <property type="component" value="Unassembled WGS sequence"/>
</dbReference>
<feature type="transmembrane region" description="Helical" evidence="5">
    <location>
        <begin position="354"/>
        <end position="374"/>
    </location>
</feature>
<feature type="transmembrane region" description="Helical" evidence="5">
    <location>
        <begin position="270"/>
        <end position="292"/>
    </location>
</feature>
<sequence>MKGIKMKKQITFSQALATLVGSVIGSGVFFKISTISKQSLSPSISLWVWIIAGILSLASALTIAEVAAELPVDGSIEYLNHTYGNLWGFLFGWAQIIVYFPAEISANSAIFGVQATNLFGLKYSWQLVISLMIVSFAFFINLFGNNFSGKLQQVLTIVKLIPLLLIVAFGLFAPQQNFDFTNFVISNKVSLTTALSGGVLAALFAFDGWITVTNLAGEMKNVQKDMARALVWGIAIVTTVYVLVNLVFLKTLPFSQIIGNQNTALDTSKILFGGLGGRLITIGILISCYGAINGFMITGMRAPFILSKQNLLPFSDKFSYTTKKTEVPVFSALIIWLLSALMISLGSFDVLTDILVFVMWFFTILLTLCQPILRIKEPNLNRPFKVPFYPVTPIVALLGGIFIIIMTVINKFWLSMVGIGLTALGLPIYLYKLKQNNK</sequence>
<keyword evidence="4 5" id="KW-0472">Membrane</keyword>
<evidence type="ECO:0000256" key="5">
    <source>
        <dbReference type="SAM" id="Phobius"/>
    </source>
</evidence>
<feature type="transmembrane region" description="Helical" evidence="5">
    <location>
        <begin position="229"/>
        <end position="250"/>
    </location>
</feature>
<feature type="transmembrane region" description="Helical" evidence="5">
    <location>
        <begin position="386"/>
        <end position="406"/>
    </location>
</feature>
<feature type="transmembrane region" description="Helical" evidence="5">
    <location>
        <begin position="154"/>
        <end position="173"/>
    </location>
</feature>
<dbReference type="InterPro" id="IPR002293">
    <property type="entry name" value="AA/rel_permease1"/>
</dbReference>
<proteinExistence type="predicted"/>
<organism evidence="6 7">
    <name type="scientific">Lactobacillus psittaci DSM 15354</name>
    <dbReference type="NCBI Taxonomy" id="1122152"/>
    <lineage>
        <taxon>Bacteria</taxon>
        <taxon>Bacillati</taxon>
        <taxon>Bacillota</taxon>
        <taxon>Bacilli</taxon>
        <taxon>Lactobacillales</taxon>
        <taxon>Lactobacillaceae</taxon>
        <taxon>Lactobacillus</taxon>
    </lineage>
</organism>
<dbReference type="InterPro" id="IPR050598">
    <property type="entry name" value="AminoAcid_Transporter"/>
</dbReference>
<dbReference type="PANTHER" id="PTHR11785:SF512">
    <property type="entry name" value="SOBREMESA, ISOFORM B"/>
    <property type="match status" value="1"/>
</dbReference>
<feature type="transmembrane region" description="Helical" evidence="5">
    <location>
        <begin position="193"/>
        <end position="217"/>
    </location>
</feature>
<dbReference type="GO" id="GO:0016020">
    <property type="term" value="C:membrane"/>
    <property type="evidence" value="ECO:0007669"/>
    <property type="project" value="UniProtKB-SubCell"/>
</dbReference>
<dbReference type="eggNOG" id="COG0531">
    <property type="taxonomic scope" value="Bacteria"/>
</dbReference>
<keyword evidence="3 5" id="KW-1133">Transmembrane helix</keyword>
<comment type="subcellular location">
    <subcellularLocation>
        <location evidence="1">Membrane</location>
        <topology evidence="1">Multi-pass membrane protein</topology>
    </subcellularLocation>
</comment>
<accession>A0A0R1SCS5</accession>
<protein>
    <submittedName>
        <fullName evidence="6">Amino acid permease</fullName>
    </submittedName>
</protein>
<dbReference type="PATRIC" id="fig|1122152.4.peg.74"/>
<evidence type="ECO:0000256" key="4">
    <source>
        <dbReference type="ARBA" id="ARBA00023136"/>
    </source>
</evidence>
<feature type="transmembrane region" description="Helical" evidence="5">
    <location>
        <begin position="85"/>
        <end position="102"/>
    </location>
</feature>
<evidence type="ECO:0000256" key="2">
    <source>
        <dbReference type="ARBA" id="ARBA00022692"/>
    </source>
</evidence>